<keyword evidence="1" id="KW-0436">Ligase</keyword>
<evidence type="ECO:0000256" key="1">
    <source>
        <dbReference type="ARBA" id="ARBA00022598"/>
    </source>
</evidence>
<evidence type="ECO:0000313" key="7">
    <source>
        <dbReference type="Proteomes" id="UP001217089"/>
    </source>
</evidence>
<feature type="domain" description="AMP-dependent synthetase/ligase" evidence="5">
    <location>
        <begin position="100"/>
        <end position="229"/>
    </location>
</feature>
<evidence type="ECO:0000256" key="4">
    <source>
        <dbReference type="ARBA" id="ARBA00026121"/>
    </source>
</evidence>
<evidence type="ECO:0000313" key="6">
    <source>
        <dbReference type="EMBL" id="KAJ8304976.1"/>
    </source>
</evidence>
<keyword evidence="3" id="KW-0443">Lipid metabolism</keyword>
<reference evidence="6 7" key="1">
    <citation type="submission" date="2022-12" db="EMBL/GenBank/DDBJ databases">
        <title>Chromosome-level genome of Tegillarca granosa.</title>
        <authorList>
            <person name="Kim J."/>
        </authorList>
    </citation>
    <scope>NUCLEOTIDE SEQUENCE [LARGE SCALE GENOMIC DNA]</scope>
    <source>
        <strain evidence="6">Teg-2019</strain>
        <tissue evidence="6">Adductor muscle</tissue>
    </source>
</reference>
<comment type="caution">
    <text evidence="6">The sequence shown here is derived from an EMBL/GenBank/DDBJ whole genome shotgun (WGS) entry which is preliminary data.</text>
</comment>
<dbReference type="InterPro" id="IPR000873">
    <property type="entry name" value="AMP-dep_synth/lig_dom"/>
</dbReference>
<dbReference type="Pfam" id="PF23562">
    <property type="entry name" value="AMP-binding_C_3"/>
    <property type="match status" value="1"/>
</dbReference>
<dbReference type="InterPro" id="IPR042099">
    <property type="entry name" value="ANL_N_sf"/>
</dbReference>
<dbReference type="PANTHER" id="PTHR43272">
    <property type="entry name" value="LONG-CHAIN-FATTY-ACID--COA LIGASE"/>
    <property type="match status" value="1"/>
</dbReference>
<dbReference type="EMBL" id="JARBDR010000903">
    <property type="protein sequence ID" value="KAJ8304976.1"/>
    <property type="molecule type" value="Genomic_DNA"/>
</dbReference>
<organism evidence="6 7">
    <name type="scientific">Tegillarca granosa</name>
    <name type="common">Malaysian cockle</name>
    <name type="synonym">Anadara granosa</name>
    <dbReference type="NCBI Taxonomy" id="220873"/>
    <lineage>
        <taxon>Eukaryota</taxon>
        <taxon>Metazoa</taxon>
        <taxon>Spiralia</taxon>
        <taxon>Lophotrochozoa</taxon>
        <taxon>Mollusca</taxon>
        <taxon>Bivalvia</taxon>
        <taxon>Autobranchia</taxon>
        <taxon>Pteriomorphia</taxon>
        <taxon>Arcoida</taxon>
        <taxon>Arcoidea</taxon>
        <taxon>Arcidae</taxon>
        <taxon>Tegillarca</taxon>
    </lineage>
</organism>
<keyword evidence="2" id="KW-0276">Fatty acid metabolism</keyword>
<keyword evidence="7" id="KW-1185">Reference proteome</keyword>
<name>A0ABQ9EM67_TEGGR</name>
<accession>A0ABQ9EM67</accession>
<dbReference type="PANTHER" id="PTHR43272:SF32">
    <property type="entry name" value="AMP-DEPENDENT SYNTHETASE_LIGASE DOMAIN-CONTAINING PROTEIN"/>
    <property type="match status" value="1"/>
</dbReference>
<sequence>MSAVEVQPAVDSTGDAKPVTIEATKPNDVTENNNATNKQQMVDNGGAIMNNAKPGGGMKDLDELAPASKYWTVNGSEAVKLHMTSEGHGSEKPITVPSLFHKTVQRVPNNVAMAVKRGGVWVKWTYQQYYNSVKQAAKSFIKLGLEPYHGVGIIGFNSPEWFLSDLGAIFAGGFAVGIYTTNSPEACEFVAGNCEANIVVVENNQQLQKILKVWDNLPHLKAVIQYTGEVAERKPNVYNITWTALKLGQSLELKYGTEVCISYLPLSHVAAQLQDLYIPISFGGTSYFAAPDALKLTWTSGRLYEWLELKFGCETVVSYLPLSHIAGQVLDIINPILSGGPQTVSNPSAFKICSVGKEFYGATTKLVDVDGDGNGEVELIITAGGENIAPVPVEDNVKEALKIVSNCMLIGDKRKFLSMLLTLKVVIDPDSGEPSDVLTPEAVDWCKSKGSNATKVSDILDKKDAIVLKAIQEGIDQANKKAVSNATRVQKWSILPRDFSIPGGELGTDCQVQYILLSDAGDIILPSCLMYEIMISHFAKKKK</sequence>
<dbReference type="EC" id="6.2.1.3" evidence="4"/>
<protein>
    <recommendedName>
        <fullName evidence="4">long-chain-fatty-acid--CoA ligase</fullName>
        <ecNumber evidence="4">6.2.1.3</ecNumber>
    </recommendedName>
</protein>
<dbReference type="SUPFAM" id="SSF56801">
    <property type="entry name" value="Acetyl-CoA synthetase-like"/>
    <property type="match status" value="1"/>
</dbReference>
<dbReference type="Proteomes" id="UP001217089">
    <property type="component" value="Unassembled WGS sequence"/>
</dbReference>
<evidence type="ECO:0000259" key="5">
    <source>
        <dbReference type="Pfam" id="PF00501"/>
    </source>
</evidence>
<gene>
    <name evidence="6" type="ORF">KUTeg_018559</name>
</gene>
<evidence type="ECO:0000256" key="3">
    <source>
        <dbReference type="ARBA" id="ARBA00023098"/>
    </source>
</evidence>
<dbReference type="Pfam" id="PF00501">
    <property type="entry name" value="AMP-binding"/>
    <property type="match status" value="1"/>
</dbReference>
<proteinExistence type="predicted"/>
<dbReference type="Gene3D" id="3.40.50.12780">
    <property type="entry name" value="N-terminal domain of ligase-like"/>
    <property type="match status" value="1"/>
</dbReference>
<evidence type="ECO:0000256" key="2">
    <source>
        <dbReference type="ARBA" id="ARBA00022832"/>
    </source>
</evidence>